<dbReference type="SUPFAM" id="SSF52540">
    <property type="entry name" value="P-loop containing nucleoside triphosphate hydrolases"/>
    <property type="match status" value="1"/>
</dbReference>
<keyword evidence="3" id="KW-1185">Reference proteome</keyword>
<gene>
    <name evidence="2" type="ORF">E5162_05615</name>
</gene>
<dbReference type="PANTHER" id="PTHR12788:SF10">
    <property type="entry name" value="PROTEIN-TYROSINE SULFOTRANSFERASE"/>
    <property type="match status" value="1"/>
</dbReference>
<reference evidence="2 3" key="1">
    <citation type="journal article" date="2013" name="Int. J. Syst. Evol. Microbiol.">
        <title>Marinicauda pacifica gen. nov., sp. nov., a prosthecate alphaproteobacterium of the family Hyphomonadaceae isolated from deep seawater.</title>
        <authorList>
            <person name="Zhang X.Y."/>
            <person name="Li G.W."/>
            <person name="Wang C.S."/>
            <person name="Zhang Y.J."/>
            <person name="Xu X.W."/>
            <person name="Li H."/>
            <person name="Liu A."/>
            <person name="Liu C."/>
            <person name="Xie B.B."/>
            <person name="Qin Q.L."/>
            <person name="Xu Z."/>
            <person name="Chen X.L."/>
            <person name="Zhou B.C."/>
            <person name="Zhang Y.Z."/>
        </authorList>
    </citation>
    <scope>NUCLEOTIDE SEQUENCE [LARGE SCALE GENOMIC DNA]</scope>
    <source>
        <strain evidence="2 3">P-1 km-3</strain>
    </source>
</reference>
<organism evidence="2 3">
    <name type="scientific">Marinicauda pacifica</name>
    <dbReference type="NCBI Taxonomy" id="1133559"/>
    <lineage>
        <taxon>Bacteria</taxon>
        <taxon>Pseudomonadati</taxon>
        <taxon>Pseudomonadota</taxon>
        <taxon>Alphaproteobacteria</taxon>
        <taxon>Maricaulales</taxon>
        <taxon>Maricaulaceae</taxon>
        <taxon>Marinicauda</taxon>
    </lineage>
</organism>
<evidence type="ECO:0000256" key="1">
    <source>
        <dbReference type="ARBA" id="ARBA00022679"/>
    </source>
</evidence>
<sequence>MTAALPGSPIFVGGAPRSGTTLLRALLNATGSIYCGPELRVIPSLCSLSEQIKQTSLTTLSRQAGIDEAHLNGVFARAISGFLSGLSETHAGQRIAEKTPANALHFKELRHLFPSSPLITVIRDGRDVVASLLKLDWTDARTGQPMDIVTDPAAAARLWQASVHAAEDMAGDGQFHQLRYEDLARSPDATLTALFSFLGEEVDPATLDHTRIFRPDAGENETSAERVAQPIDARAIGRWREDLTGRQLQTVEAIIGPDLRRLGYE</sequence>
<dbReference type="RefSeq" id="WP_135943941.1">
    <property type="nucleotide sequence ID" value="NZ_BMEI01000001.1"/>
</dbReference>
<protein>
    <submittedName>
        <fullName evidence="2">Sulfotransferase</fullName>
    </submittedName>
</protein>
<dbReference type="OrthoDB" id="977108at2"/>
<dbReference type="AlphaFoldDB" id="A0A4S2HF75"/>
<dbReference type="InterPro" id="IPR026634">
    <property type="entry name" value="TPST-like"/>
</dbReference>
<dbReference type="InterPro" id="IPR027417">
    <property type="entry name" value="P-loop_NTPase"/>
</dbReference>
<dbReference type="EMBL" id="SRXV01000001">
    <property type="protein sequence ID" value="TGY94744.1"/>
    <property type="molecule type" value="Genomic_DNA"/>
</dbReference>
<dbReference type="GO" id="GO:0008476">
    <property type="term" value="F:protein-tyrosine sulfotransferase activity"/>
    <property type="evidence" value="ECO:0007669"/>
    <property type="project" value="InterPro"/>
</dbReference>
<accession>A0A4S2HF75</accession>
<evidence type="ECO:0000313" key="2">
    <source>
        <dbReference type="EMBL" id="TGY94744.1"/>
    </source>
</evidence>
<dbReference type="PANTHER" id="PTHR12788">
    <property type="entry name" value="PROTEIN-TYROSINE SULFOTRANSFERASE 2"/>
    <property type="match status" value="1"/>
</dbReference>
<name>A0A4S2HF75_9PROT</name>
<dbReference type="Pfam" id="PF13469">
    <property type="entry name" value="Sulfotransfer_3"/>
    <property type="match status" value="1"/>
</dbReference>
<proteinExistence type="predicted"/>
<evidence type="ECO:0000313" key="3">
    <source>
        <dbReference type="Proteomes" id="UP000305451"/>
    </source>
</evidence>
<comment type="caution">
    <text evidence="2">The sequence shown here is derived from an EMBL/GenBank/DDBJ whole genome shotgun (WGS) entry which is preliminary data.</text>
</comment>
<dbReference type="Gene3D" id="3.40.50.300">
    <property type="entry name" value="P-loop containing nucleotide triphosphate hydrolases"/>
    <property type="match status" value="1"/>
</dbReference>
<dbReference type="Proteomes" id="UP000305451">
    <property type="component" value="Unassembled WGS sequence"/>
</dbReference>
<keyword evidence="1 2" id="KW-0808">Transferase</keyword>